<proteinExistence type="predicted"/>
<sequence length="175" mass="18933">MRRKCALAASAALTAILLEGCSQGSDEKADVRDERAVKQSVEQASSEILDILAVQGKVTRSGAIATPCTSYPEEDQVHRMRHPWSVYGVPGGDLEKAMDRLRSRLPAKGWKIVKDGPDKSRAKLPQIVANSPDGRLSADLRLWREPADSGRSSMIEITVVSDCFRSKPDGTTGSG</sequence>
<organism evidence="2 3">
    <name type="scientific">Streptomyces bangladeshensis</name>
    <dbReference type="NCBI Taxonomy" id="295352"/>
    <lineage>
        <taxon>Bacteria</taxon>
        <taxon>Bacillati</taxon>
        <taxon>Actinomycetota</taxon>
        <taxon>Actinomycetes</taxon>
        <taxon>Kitasatosporales</taxon>
        <taxon>Streptomycetaceae</taxon>
        <taxon>Streptomyces</taxon>
    </lineage>
</organism>
<evidence type="ECO:0008006" key="4">
    <source>
        <dbReference type="Google" id="ProtNLM"/>
    </source>
</evidence>
<dbReference type="Proteomes" id="UP001501391">
    <property type="component" value="Unassembled WGS sequence"/>
</dbReference>
<accession>A0ABP5NML9</accession>
<evidence type="ECO:0000313" key="2">
    <source>
        <dbReference type="EMBL" id="GAA2200647.1"/>
    </source>
</evidence>
<reference evidence="3" key="1">
    <citation type="journal article" date="2019" name="Int. J. Syst. Evol. Microbiol.">
        <title>The Global Catalogue of Microorganisms (GCM) 10K type strain sequencing project: providing services to taxonomists for standard genome sequencing and annotation.</title>
        <authorList>
            <consortium name="The Broad Institute Genomics Platform"/>
            <consortium name="The Broad Institute Genome Sequencing Center for Infectious Disease"/>
            <person name="Wu L."/>
            <person name="Ma J."/>
        </authorList>
    </citation>
    <scope>NUCLEOTIDE SEQUENCE [LARGE SCALE GENOMIC DNA]</scope>
    <source>
        <strain evidence="3">JCM 14924</strain>
    </source>
</reference>
<name>A0ABP5NML9_9ACTN</name>
<evidence type="ECO:0000313" key="3">
    <source>
        <dbReference type="Proteomes" id="UP001501391"/>
    </source>
</evidence>
<feature type="chain" id="PRO_5047004527" description="Lipoprotein" evidence="1">
    <location>
        <begin position="25"/>
        <end position="175"/>
    </location>
</feature>
<dbReference type="EMBL" id="BAAAOQ010000018">
    <property type="protein sequence ID" value="GAA2200647.1"/>
    <property type="molecule type" value="Genomic_DNA"/>
</dbReference>
<keyword evidence="1" id="KW-0732">Signal</keyword>
<comment type="caution">
    <text evidence="2">The sequence shown here is derived from an EMBL/GenBank/DDBJ whole genome shotgun (WGS) entry which is preliminary data.</text>
</comment>
<keyword evidence="3" id="KW-1185">Reference proteome</keyword>
<evidence type="ECO:0000256" key="1">
    <source>
        <dbReference type="SAM" id="SignalP"/>
    </source>
</evidence>
<protein>
    <recommendedName>
        <fullName evidence="4">Lipoprotein</fullName>
    </recommendedName>
</protein>
<gene>
    <name evidence="2" type="ORF">GCM10009787_52350</name>
</gene>
<feature type="signal peptide" evidence="1">
    <location>
        <begin position="1"/>
        <end position="24"/>
    </location>
</feature>